<feature type="chain" id="PRO_5037641140" evidence="1">
    <location>
        <begin position="18"/>
        <end position="233"/>
    </location>
</feature>
<gene>
    <name evidence="2" type="ORF">H8K36_08695</name>
</gene>
<evidence type="ECO:0000256" key="1">
    <source>
        <dbReference type="SAM" id="SignalP"/>
    </source>
</evidence>
<evidence type="ECO:0000313" key="3">
    <source>
        <dbReference type="Proteomes" id="UP000627446"/>
    </source>
</evidence>
<comment type="caution">
    <text evidence="2">The sequence shown here is derived from an EMBL/GenBank/DDBJ whole genome shotgun (WGS) entry which is preliminary data.</text>
</comment>
<feature type="signal peptide" evidence="1">
    <location>
        <begin position="1"/>
        <end position="17"/>
    </location>
</feature>
<reference evidence="2" key="1">
    <citation type="submission" date="2020-08" db="EMBL/GenBank/DDBJ databases">
        <title>Novel species isolated from subtropical streams in China.</title>
        <authorList>
            <person name="Lu H."/>
        </authorList>
    </citation>
    <scope>NUCLEOTIDE SEQUENCE</scope>
    <source>
        <strain evidence="2">LX22W</strain>
    </source>
</reference>
<accession>A0A923KSQ4</accession>
<protein>
    <submittedName>
        <fullName evidence="2">Uncharacterized protein</fullName>
    </submittedName>
</protein>
<proteinExistence type="predicted"/>
<organism evidence="2 3">
    <name type="scientific">Undibacterium nitidum</name>
    <dbReference type="NCBI Taxonomy" id="2762298"/>
    <lineage>
        <taxon>Bacteria</taxon>
        <taxon>Pseudomonadati</taxon>
        <taxon>Pseudomonadota</taxon>
        <taxon>Betaproteobacteria</taxon>
        <taxon>Burkholderiales</taxon>
        <taxon>Oxalobacteraceae</taxon>
        <taxon>Undibacterium</taxon>
    </lineage>
</organism>
<sequence>MSAAIVSIAAMTSSAHASTDFNQLKTLSQSEFSQLAKDFTAAGSYKAITPATPLGITGFDLGGEISVTQLENSAVWKKAGANISSLPMPKLHLTKGLPFNIDIGASLVAVPDSNIKLMGLEARYAIFEGGVATPAVGVRAAYSKLSGVDQLGFNAKSVELVASKGFLMVTPYIGVGRVWGSVTPNIGSLQKVSPTSSKVFAGINANFGLFNLAGEVDRIGNNDTVSVKFGFRW</sequence>
<keyword evidence="3" id="KW-1185">Reference proteome</keyword>
<keyword evidence="1" id="KW-0732">Signal</keyword>
<name>A0A923KSQ4_9BURK</name>
<evidence type="ECO:0000313" key="2">
    <source>
        <dbReference type="EMBL" id="MBC3881446.1"/>
    </source>
</evidence>
<dbReference type="AlphaFoldDB" id="A0A923KSQ4"/>
<dbReference type="EMBL" id="JACOFZ010000002">
    <property type="protein sequence ID" value="MBC3881446.1"/>
    <property type="molecule type" value="Genomic_DNA"/>
</dbReference>
<dbReference type="Proteomes" id="UP000627446">
    <property type="component" value="Unassembled WGS sequence"/>
</dbReference>